<proteinExistence type="predicted"/>
<evidence type="ECO:0000313" key="2">
    <source>
        <dbReference type="EMBL" id="WXL25720.1"/>
    </source>
</evidence>
<dbReference type="InterPro" id="IPR058087">
    <property type="entry name" value="XAC2610_dom"/>
</dbReference>
<keyword evidence="3" id="KW-1185">Reference proteome</keyword>
<protein>
    <submittedName>
        <fullName evidence="2">Nitrite reductase</fullName>
    </submittedName>
</protein>
<sequence>MRHRPFLYLLLPIISLFISSAISAASVEFPVWTRYWAGTLGNKNIEITLTRTADTLAGSYCYLPCKPSTRYQLALSGAIEGNTAELSEHLSNDGSNLTGVWHIDALTNEILGTWTSPDGRRSFPVKLERVMSDLDKHFPYEIRLLASSLPEPDISGCPTPPYVSAIRLYKNGELFQTLETDSQGTCSIYTPDLIDANFDGWPDLKINLFLPAGPNIPSQIWLYDQKTDRYLDAPQALQEITSAQFDPEYRTIYSHWRSSCCEHGVSVYQWKGSDIQQTQTASSYLLPIMDGTTPRLCYVIPNYKNGFIEFEQRVEEFSGGKLKLKNINPADCEVLEDISFAIQPRVFIEIFRQDTPGKKLKVIRRENTAWKLSKLDSGYYYCPELPFFNNGEIRRVIFTDDAALCSTQDPNRASNTE</sequence>
<keyword evidence="1" id="KW-0732">Signal</keyword>
<evidence type="ECO:0000313" key="3">
    <source>
        <dbReference type="Proteomes" id="UP001476583"/>
    </source>
</evidence>
<reference evidence="2 3" key="1">
    <citation type="submission" date="2024-03" db="EMBL/GenBank/DDBJ databases">
        <title>Complete genome of BD2.</title>
        <authorList>
            <person name="Cao G."/>
        </authorList>
    </citation>
    <scope>NUCLEOTIDE SEQUENCE [LARGE SCALE GENOMIC DNA]</scope>
    <source>
        <strain evidence="2 3">BD2</strain>
    </source>
</reference>
<organism evidence="2 3">
    <name type="scientific">Ectopseudomonas mendocina</name>
    <name type="common">Pseudomonas mendocina</name>
    <dbReference type="NCBI Taxonomy" id="300"/>
    <lineage>
        <taxon>Bacteria</taxon>
        <taxon>Pseudomonadati</taxon>
        <taxon>Pseudomonadota</taxon>
        <taxon>Gammaproteobacteria</taxon>
        <taxon>Pseudomonadales</taxon>
        <taxon>Pseudomonadaceae</taxon>
        <taxon>Ectopseudomonas</taxon>
    </lineage>
</organism>
<dbReference type="Proteomes" id="UP001476583">
    <property type="component" value="Chromosome"/>
</dbReference>
<feature type="chain" id="PRO_5047314725" evidence="1">
    <location>
        <begin position="25"/>
        <end position="417"/>
    </location>
</feature>
<name>A0ABZ2RH32_ECTME</name>
<dbReference type="NCBIfam" id="NF047539">
    <property type="entry name" value="XAC2610_fam"/>
    <property type="match status" value="1"/>
</dbReference>
<feature type="signal peptide" evidence="1">
    <location>
        <begin position="1"/>
        <end position="24"/>
    </location>
</feature>
<dbReference type="EMBL" id="CP148074">
    <property type="protein sequence ID" value="WXL25720.1"/>
    <property type="molecule type" value="Genomic_DNA"/>
</dbReference>
<evidence type="ECO:0000256" key="1">
    <source>
        <dbReference type="SAM" id="SignalP"/>
    </source>
</evidence>
<gene>
    <name evidence="2" type="ORF">WG219_20885</name>
</gene>
<accession>A0ABZ2RH32</accession>